<accession>A0A8J7LYW9</accession>
<dbReference type="InterPro" id="IPR005259">
    <property type="entry name" value="PriA"/>
</dbReference>
<dbReference type="InterPro" id="IPR011545">
    <property type="entry name" value="DEAD/DEAH_box_helicase_dom"/>
</dbReference>
<feature type="binding site" evidence="12">
    <location>
        <position position="468"/>
    </location>
    <ligand>
        <name>Zn(2+)</name>
        <dbReference type="ChEBI" id="CHEBI:29105"/>
        <label>2</label>
    </ligand>
</feature>
<keyword evidence="10 12" id="KW-0413">Isomerase</keyword>
<comment type="caution">
    <text evidence="15">The sequence shown here is derived from an EMBL/GenBank/DDBJ whole genome shotgun (WGS) entry which is preliminary data.</text>
</comment>
<dbReference type="PROSITE" id="PS51192">
    <property type="entry name" value="HELICASE_ATP_BIND_1"/>
    <property type="match status" value="1"/>
</dbReference>
<dbReference type="Pfam" id="PF18319">
    <property type="entry name" value="Zn_ribbon_PriA"/>
    <property type="match status" value="1"/>
</dbReference>
<dbReference type="GO" id="GO:1990077">
    <property type="term" value="C:primosome complex"/>
    <property type="evidence" value="ECO:0007669"/>
    <property type="project" value="UniProtKB-UniRule"/>
</dbReference>
<dbReference type="EC" id="5.6.2.4" evidence="12"/>
<dbReference type="GO" id="GO:0006310">
    <property type="term" value="P:DNA recombination"/>
    <property type="evidence" value="ECO:0007669"/>
    <property type="project" value="InterPro"/>
</dbReference>
<evidence type="ECO:0000256" key="12">
    <source>
        <dbReference type="HAMAP-Rule" id="MF_00983"/>
    </source>
</evidence>
<dbReference type="Gene3D" id="3.40.50.300">
    <property type="entry name" value="P-loop containing nucleotide triphosphate hydrolases"/>
    <property type="match status" value="2"/>
</dbReference>
<dbReference type="CDD" id="cd18804">
    <property type="entry name" value="SF2_C_priA"/>
    <property type="match status" value="1"/>
</dbReference>
<evidence type="ECO:0000256" key="11">
    <source>
        <dbReference type="ARBA" id="ARBA00048988"/>
    </source>
</evidence>
<keyword evidence="5 12" id="KW-0378">Hydrolase</keyword>
<dbReference type="GO" id="GO:0003677">
    <property type="term" value="F:DNA binding"/>
    <property type="evidence" value="ECO:0007669"/>
    <property type="project" value="UniProtKB-UniRule"/>
</dbReference>
<keyword evidence="7 12" id="KW-0862">Zinc</keyword>
<evidence type="ECO:0000259" key="13">
    <source>
        <dbReference type="PROSITE" id="PS51192"/>
    </source>
</evidence>
<evidence type="ECO:0000256" key="10">
    <source>
        <dbReference type="ARBA" id="ARBA00023235"/>
    </source>
</evidence>
<dbReference type="GO" id="GO:0006302">
    <property type="term" value="P:double-strand break repair"/>
    <property type="evidence" value="ECO:0007669"/>
    <property type="project" value="InterPro"/>
</dbReference>
<keyword evidence="16" id="KW-1185">Reference proteome</keyword>
<evidence type="ECO:0000256" key="6">
    <source>
        <dbReference type="ARBA" id="ARBA00022806"/>
    </source>
</evidence>
<evidence type="ECO:0000256" key="4">
    <source>
        <dbReference type="ARBA" id="ARBA00022741"/>
    </source>
</evidence>
<evidence type="ECO:0000259" key="14">
    <source>
        <dbReference type="PROSITE" id="PS51194"/>
    </source>
</evidence>
<keyword evidence="1 12" id="KW-0639">Primosome</keyword>
<dbReference type="GO" id="GO:0005524">
    <property type="term" value="F:ATP binding"/>
    <property type="evidence" value="ECO:0007669"/>
    <property type="project" value="UniProtKB-UniRule"/>
</dbReference>
<dbReference type="EMBL" id="JAEMHM010000010">
    <property type="protein sequence ID" value="MBJ6725632.1"/>
    <property type="molecule type" value="Genomic_DNA"/>
</dbReference>
<dbReference type="InterPro" id="IPR041222">
    <property type="entry name" value="PriA_3primeBD"/>
</dbReference>
<dbReference type="HAMAP" id="MF_00983">
    <property type="entry name" value="PriA"/>
    <property type="match status" value="1"/>
</dbReference>
<feature type="binding site" evidence="12">
    <location>
        <position position="499"/>
    </location>
    <ligand>
        <name>Zn(2+)</name>
        <dbReference type="ChEBI" id="CHEBI:29105"/>
        <label>1</label>
    </ligand>
</feature>
<dbReference type="AlphaFoldDB" id="A0A8J7LYW9"/>
<dbReference type="FunFam" id="3.40.1440.60:FF:000001">
    <property type="entry name" value="Primosomal protein N"/>
    <property type="match status" value="1"/>
</dbReference>
<dbReference type="SUPFAM" id="SSF52540">
    <property type="entry name" value="P-loop containing nucleoside triphosphate hydrolases"/>
    <property type="match status" value="1"/>
</dbReference>
<dbReference type="Pfam" id="PF00271">
    <property type="entry name" value="Helicase_C"/>
    <property type="match status" value="1"/>
</dbReference>
<evidence type="ECO:0000313" key="16">
    <source>
        <dbReference type="Proteomes" id="UP000636888"/>
    </source>
</evidence>
<dbReference type="Pfam" id="PF17764">
    <property type="entry name" value="PriA_3primeBD"/>
    <property type="match status" value="1"/>
</dbReference>
<comment type="catalytic activity">
    <reaction evidence="12">
        <text>Couples ATP hydrolysis with the unwinding of duplex DNA by translocating in the 3'-5' direction.</text>
        <dbReference type="EC" id="5.6.2.4"/>
    </reaction>
</comment>
<proteinExistence type="inferred from homology"/>
<evidence type="ECO:0000256" key="1">
    <source>
        <dbReference type="ARBA" id="ARBA00022515"/>
    </source>
</evidence>
<reference evidence="15" key="1">
    <citation type="submission" date="2020-12" db="EMBL/GenBank/DDBJ databases">
        <title>Geomonas sp. Red875, isolated from river sediment.</title>
        <authorList>
            <person name="Xu Z."/>
            <person name="Zhang Z."/>
            <person name="Masuda Y."/>
            <person name="Itoh H."/>
            <person name="Senoo K."/>
        </authorList>
    </citation>
    <scope>NUCLEOTIDE SEQUENCE</scope>
    <source>
        <strain evidence="15">Red875</strain>
    </source>
</reference>
<dbReference type="SMART" id="SM00487">
    <property type="entry name" value="DEXDc"/>
    <property type="match status" value="1"/>
</dbReference>
<dbReference type="PANTHER" id="PTHR30580:SF0">
    <property type="entry name" value="PRIMOSOMAL PROTEIN N"/>
    <property type="match status" value="1"/>
</dbReference>
<organism evidence="15 16">
    <name type="scientific">Geomesophilobacter sediminis</name>
    <dbReference type="NCBI Taxonomy" id="2798584"/>
    <lineage>
        <taxon>Bacteria</taxon>
        <taxon>Pseudomonadati</taxon>
        <taxon>Thermodesulfobacteriota</taxon>
        <taxon>Desulfuromonadia</taxon>
        <taxon>Geobacterales</taxon>
        <taxon>Geobacteraceae</taxon>
        <taxon>Geomesophilobacter</taxon>
    </lineage>
</organism>
<dbReference type="Gene3D" id="3.40.1440.60">
    <property type="entry name" value="PriA, 3(prime) DNA-binding domain"/>
    <property type="match status" value="1"/>
</dbReference>
<protein>
    <recommendedName>
        <fullName evidence="12">Replication restart protein PriA</fullName>
    </recommendedName>
    <alternativeName>
        <fullName evidence="12">ATP-dependent DNA helicase PriA</fullName>
        <ecNumber evidence="12">5.6.2.4</ecNumber>
    </alternativeName>
    <alternativeName>
        <fullName evidence="12">DNA 3'-5' helicase PriA</fullName>
    </alternativeName>
</protein>
<evidence type="ECO:0000256" key="8">
    <source>
        <dbReference type="ARBA" id="ARBA00022840"/>
    </source>
</evidence>
<dbReference type="RefSeq" id="WP_199384526.1">
    <property type="nucleotide sequence ID" value="NZ_JAEMHM010000010.1"/>
</dbReference>
<dbReference type="GO" id="GO:0006269">
    <property type="term" value="P:DNA replication, synthesis of primer"/>
    <property type="evidence" value="ECO:0007669"/>
    <property type="project" value="UniProtKB-KW"/>
</dbReference>
<name>A0A8J7LYW9_9BACT</name>
<sequence>MPTLSRHIVEVAIPLPLQGSFHYLVPQHLWPLVVPGKRVLVPFGKRKVTGYLLGSSDNHQNELKEVIEILDEAPLFNADELEFYCWIANYYLHPLGEVIKMALPAGINLVSKTRLETDEDGVPVVTEFLAGGKHVRTEKFYRLRFDGEEKVRGKGREILDHLRSEGECSASQLRERFGSCSEVLNRLVKIAAVTVEEREVYRDPFHHESFGKDAPLPLNAEQEKAFGALHAALETGKFAPFLLHGVTGSGKTEVYLQTIAATLAEGKTALVLVPEIALTPQLVGRFKRRFDCGIAVLHSGLSDGERYDEWRRIRRGEASIVIGARSALFAPLERVGVIVVDEEHEASYKQSEGVRYNARDLALVRGKLAGAVVILGSATPLITTLYAAREGRLGYLRLANRVRELPMPETTLLDARGQKGATFLEPLVEAMRANLEGGGQTLLFLNRRGFATYLVCQDCGHVLRCPNCEVTLTYHRSRGRHVCHYCDFTLPAPTLCPKCQGPEITLLGRGTERVEEEVKELFPEASVARMDRDTTRGKGGHARVLKGVEDGSIDILIGTQMIAKGHDFPGVTLVGVVSADASLNLPDFRSAERTFQLVTQVIGRAGRGDRAGRVLVQTLAPEHYALTAAVAHDYDAFYEQEIVYRRDVGYPPFTHLVALTISSTSHTQAEKASEDAAELLRRIKRDCQLRVEVLGPVTAPLGKVRGRFRWQILLKGKERMELHRILFHFRAVYTHPSTVRLVADVDPVEML</sequence>
<dbReference type="InterPro" id="IPR041236">
    <property type="entry name" value="PriA_C"/>
</dbReference>
<dbReference type="FunFam" id="3.40.50.300:FF:000489">
    <property type="entry name" value="Primosome assembly protein PriA"/>
    <property type="match status" value="1"/>
</dbReference>
<dbReference type="NCBIfam" id="TIGR00595">
    <property type="entry name" value="priA"/>
    <property type="match status" value="1"/>
</dbReference>
<comment type="subunit">
    <text evidence="12">Component of the replication restart primosome.</text>
</comment>
<gene>
    <name evidence="12 15" type="primary">priA</name>
    <name evidence="15" type="ORF">JFN93_13000</name>
</gene>
<dbReference type="GO" id="GO:0008270">
    <property type="term" value="F:zinc ion binding"/>
    <property type="evidence" value="ECO:0007669"/>
    <property type="project" value="UniProtKB-UniRule"/>
</dbReference>
<feature type="domain" description="Helicase ATP-binding" evidence="13">
    <location>
        <begin position="232"/>
        <end position="398"/>
    </location>
</feature>
<dbReference type="GO" id="GO:0006270">
    <property type="term" value="P:DNA replication initiation"/>
    <property type="evidence" value="ECO:0007669"/>
    <property type="project" value="TreeGrafter"/>
</dbReference>
<feature type="binding site" evidence="12">
    <location>
        <position position="465"/>
    </location>
    <ligand>
        <name>Zn(2+)</name>
        <dbReference type="ChEBI" id="CHEBI:29105"/>
        <label>2</label>
    </ligand>
</feature>
<dbReference type="InterPro" id="IPR040498">
    <property type="entry name" value="PriA_CRR"/>
</dbReference>
<feature type="binding site" evidence="12">
    <location>
        <position position="456"/>
    </location>
    <ligand>
        <name>Zn(2+)</name>
        <dbReference type="ChEBI" id="CHEBI:29105"/>
        <label>1</label>
    </ligand>
</feature>
<dbReference type="Proteomes" id="UP000636888">
    <property type="component" value="Unassembled WGS sequence"/>
</dbReference>
<keyword evidence="8 12" id="KW-0067">ATP-binding</keyword>
<feature type="binding site" evidence="12">
    <location>
        <position position="486"/>
    </location>
    <ligand>
        <name>Zn(2+)</name>
        <dbReference type="ChEBI" id="CHEBI:29105"/>
        <label>2</label>
    </ligand>
</feature>
<keyword evidence="2 12" id="KW-0235">DNA replication</keyword>
<dbReference type="Pfam" id="PF00270">
    <property type="entry name" value="DEAD"/>
    <property type="match status" value="1"/>
</dbReference>
<keyword evidence="3 12" id="KW-0479">Metal-binding</keyword>
<keyword evidence="6 12" id="KW-0347">Helicase</keyword>
<keyword evidence="9 12" id="KW-0238">DNA-binding</keyword>
<dbReference type="GO" id="GO:0016787">
    <property type="term" value="F:hydrolase activity"/>
    <property type="evidence" value="ECO:0007669"/>
    <property type="project" value="UniProtKB-KW"/>
</dbReference>
<feature type="domain" description="Helicase C-terminal" evidence="14">
    <location>
        <begin position="491"/>
        <end position="660"/>
    </location>
</feature>
<comment type="cofactor">
    <cofactor evidence="12">
        <name>Zn(2+)</name>
        <dbReference type="ChEBI" id="CHEBI:29105"/>
    </cofactor>
    <text evidence="12">Binds 2 zinc ions per subunit.</text>
</comment>
<comment type="similarity">
    <text evidence="12">Belongs to the helicase family. PriA subfamily.</text>
</comment>
<dbReference type="InterPro" id="IPR014001">
    <property type="entry name" value="Helicase_ATP-bd"/>
</dbReference>
<dbReference type="CDD" id="cd17929">
    <property type="entry name" value="DEXHc_priA"/>
    <property type="match status" value="1"/>
</dbReference>
<dbReference type="PROSITE" id="PS51194">
    <property type="entry name" value="HELICASE_CTER"/>
    <property type="match status" value="1"/>
</dbReference>
<evidence type="ECO:0000256" key="5">
    <source>
        <dbReference type="ARBA" id="ARBA00022801"/>
    </source>
</evidence>
<evidence type="ECO:0000256" key="2">
    <source>
        <dbReference type="ARBA" id="ARBA00022705"/>
    </source>
</evidence>
<dbReference type="SMART" id="SM00490">
    <property type="entry name" value="HELICc"/>
    <property type="match status" value="1"/>
</dbReference>
<evidence type="ECO:0000256" key="7">
    <source>
        <dbReference type="ARBA" id="ARBA00022833"/>
    </source>
</evidence>
<dbReference type="GO" id="GO:0043138">
    <property type="term" value="F:3'-5' DNA helicase activity"/>
    <property type="evidence" value="ECO:0007669"/>
    <property type="project" value="UniProtKB-EC"/>
</dbReference>
<evidence type="ECO:0000256" key="9">
    <source>
        <dbReference type="ARBA" id="ARBA00023125"/>
    </source>
</evidence>
<evidence type="ECO:0000313" key="15">
    <source>
        <dbReference type="EMBL" id="MBJ6725632.1"/>
    </source>
</evidence>
<dbReference type="InterPro" id="IPR001650">
    <property type="entry name" value="Helicase_C-like"/>
</dbReference>
<feature type="binding site" evidence="12">
    <location>
        <position position="496"/>
    </location>
    <ligand>
        <name>Zn(2+)</name>
        <dbReference type="ChEBI" id="CHEBI:29105"/>
        <label>1</label>
    </ligand>
</feature>
<comment type="catalytic activity">
    <reaction evidence="11 12">
        <text>ATP + H2O = ADP + phosphate + H(+)</text>
        <dbReference type="Rhea" id="RHEA:13065"/>
        <dbReference type="ChEBI" id="CHEBI:15377"/>
        <dbReference type="ChEBI" id="CHEBI:15378"/>
        <dbReference type="ChEBI" id="CHEBI:30616"/>
        <dbReference type="ChEBI" id="CHEBI:43474"/>
        <dbReference type="ChEBI" id="CHEBI:456216"/>
        <dbReference type="EC" id="5.6.2.4"/>
    </reaction>
</comment>
<keyword evidence="4 12" id="KW-0547">Nucleotide-binding</keyword>
<dbReference type="Pfam" id="PF18074">
    <property type="entry name" value="PriA_C"/>
    <property type="match status" value="1"/>
</dbReference>
<dbReference type="PANTHER" id="PTHR30580">
    <property type="entry name" value="PRIMOSOMAL PROTEIN N"/>
    <property type="match status" value="1"/>
</dbReference>
<comment type="function">
    <text evidence="12">Initiates the restart of stalled replication forks, which reloads the replicative helicase on sites other than the origin of replication. Recognizes and binds to abandoned replication forks and remodels them to uncover a helicase loading site. Promotes assembly of the primosome at these replication forks.</text>
</comment>
<dbReference type="InterPro" id="IPR027417">
    <property type="entry name" value="P-loop_NTPase"/>
</dbReference>
<evidence type="ECO:0000256" key="3">
    <source>
        <dbReference type="ARBA" id="ARBA00022723"/>
    </source>
</evidence>
<feature type="binding site" evidence="12">
    <location>
        <position position="459"/>
    </location>
    <ligand>
        <name>Zn(2+)</name>
        <dbReference type="ChEBI" id="CHEBI:29105"/>
        <label>1</label>
    </ligand>
</feature>
<dbReference type="InterPro" id="IPR042115">
    <property type="entry name" value="PriA_3primeBD_sf"/>
</dbReference>
<feature type="binding site" evidence="12">
    <location>
        <position position="483"/>
    </location>
    <ligand>
        <name>Zn(2+)</name>
        <dbReference type="ChEBI" id="CHEBI:29105"/>
        <label>2</label>
    </ligand>
</feature>